<keyword evidence="5" id="KW-0560">Oxidoreductase</keyword>
<keyword evidence="2" id="KW-0285">Flavoprotein</keyword>
<dbReference type="InterPro" id="IPR050346">
    <property type="entry name" value="FMO-like"/>
</dbReference>
<keyword evidence="4" id="KW-0521">NADP</keyword>
<gene>
    <name evidence="6" type="ORF">HPULCUR_010475</name>
</gene>
<accession>A0ABP9YEB0</accession>
<dbReference type="Proteomes" id="UP001476247">
    <property type="component" value="Unassembled WGS sequence"/>
</dbReference>
<evidence type="ECO:0000313" key="6">
    <source>
        <dbReference type="EMBL" id="GAA5804965.1"/>
    </source>
</evidence>
<dbReference type="EMBL" id="BAABUJ010000040">
    <property type="protein sequence ID" value="GAA5804965.1"/>
    <property type="molecule type" value="Genomic_DNA"/>
</dbReference>
<dbReference type="InterPro" id="IPR020946">
    <property type="entry name" value="Flavin_mOase-like"/>
</dbReference>
<proteinExistence type="inferred from homology"/>
<dbReference type="InterPro" id="IPR036188">
    <property type="entry name" value="FAD/NAD-bd_sf"/>
</dbReference>
<dbReference type="Gene3D" id="3.50.50.60">
    <property type="entry name" value="FAD/NAD(P)-binding domain"/>
    <property type="match status" value="2"/>
</dbReference>
<reference evidence="6 7" key="1">
    <citation type="submission" date="2024-04" db="EMBL/GenBank/DDBJ databases">
        <title>genome sequences of Mucor flavus KT1a and Helicostylum pulchrum KT1b strains isolation_sourced from the surface of a dry-aged beef.</title>
        <authorList>
            <person name="Toyotome T."/>
            <person name="Hosono M."/>
            <person name="Torimaru M."/>
            <person name="Fukuda K."/>
            <person name="Mikami N."/>
        </authorList>
    </citation>
    <scope>NUCLEOTIDE SEQUENCE [LARGE SCALE GENOMIC DNA]</scope>
    <source>
        <strain evidence="6 7">KT1b</strain>
    </source>
</reference>
<dbReference type="PIRSF" id="PIRSF000332">
    <property type="entry name" value="FMO"/>
    <property type="match status" value="1"/>
</dbReference>
<dbReference type="Pfam" id="PF13450">
    <property type="entry name" value="NAD_binding_8"/>
    <property type="match status" value="1"/>
</dbReference>
<sequence>MASFIQKSIKRVAIIGGGPGGIAAARALRNEGAFDTITIFERNDHTGGTWKYSPLTNPPPPIPSTNALTVDSTLQLDQLHSPIYAGLHTNLPKSVMCFQDAPFGDQDPLYLHHTQVLKYLTDLTEAENLSPLIRFSTLVEKVEFVDGDGWKVSVKNGNKRYTQEFDAVVVATGHYAVPFVPDVRGLAELNENKRVPVMHSRDYRHPDGFKDKKILVIGGGSSAIDIVREAASVATTVYQYIRTPTELSRQALESYPPNIKQVNAVTGIGHDSTKSWVEFENQDPLHDLDAIIFGTGYLYSYPFFPFQKDNLIVTGQKVHHLDHYMFYQNNATLCFLGLPIRVVPMPLMQRQSIVMARYWSGKIPMVPHTNTCSTNTDTTDARTDFVMGVAREVDYSEKLGAWAEGWTDAANIDAWQSTDLLTGRITEQWLQLRKNALAIRRDYLGY</sequence>
<name>A0ABP9YEB0_9FUNG</name>
<dbReference type="Pfam" id="PF00743">
    <property type="entry name" value="FMO-like"/>
    <property type="match status" value="1"/>
</dbReference>
<keyword evidence="3" id="KW-0274">FAD</keyword>
<comment type="similarity">
    <text evidence="1">Belongs to the FMO family.</text>
</comment>
<evidence type="ECO:0000313" key="7">
    <source>
        <dbReference type="Proteomes" id="UP001476247"/>
    </source>
</evidence>
<evidence type="ECO:0000256" key="3">
    <source>
        <dbReference type="ARBA" id="ARBA00022827"/>
    </source>
</evidence>
<dbReference type="InterPro" id="IPR000960">
    <property type="entry name" value="Flavin_mOase"/>
</dbReference>
<organism evidence="6 7">
    <name type="scientific">Helicostylum pulchrum</name>
    <dbReference type="NCBI Taxonomy" id="562976"/>
    <lineage>
        <taxon>Eukaryota</taxon>
        <taxon>Fungi</taxon>
        <taxon>Fungi incertae sedis</taxon>
        <taxon>Mucoromycota</taxon>
        <taxon>Mucoromycotina</taxon>
        <taxon>Mucoromycetes</taxon>
        <taxon>Mucorales</taxon>
        <taxon>Mucorineae</taxon>
        <taxon>Mucoraceae</taxon>
        <taxon>Helicostylum</taxon>
    </lineage>
</organism>
<dbReference type="SUPFAM" id="SSF51905">
    <property type="entry name" value="FAD/NAD(P)-binding domain"/>
    <property type="match status" value="1"/>
</dbReference>
<dbReference type="PANTHER" id="PTHR23023">
    <property type="entry name" value="DIMETHYLANILINE MONOOXYGENASE"/>
    <property type="match status" value="1"/>
</dbReference>
<evidence type="ECO:0008006" key="8">
    <source>
        <dbReference type="Google" id="ProtNLM"/>
    </source>
</evidence>
<evidence type="ECO:0000256" key="5">
    <source>
        <dbReference type="ARBA" id="ARBA00023002"/>
    </source>
</evidence>
<evidence type="ECO:0000256" key="4">
    <source>
        <dbReference type="ARBA" id="ARBA00022857"/>
    </source>
</evidence>
<dbReference type="PRINTS" id="PR00370">
    <property type="entry name" value="FMOXYGENASE"/>
</dbReference>
<comment type="caution">
    <text evidence="6">The sequence shown here is derived from an EMBL/GenBank/DDBJ whole genome shotgun (WGS) entry which is preliminary data.</text>
</comment>
<evidence type="ECO:0000256" key="1">
    <source>
        <dbReference type="ARBA" id="ARBA00009183"/>
    </source>
</evidence>
<evidence type="ECO:0000256" key="2">
    <source>
        <dbReference type="ARBA" id="ARBA00022630"/>
    </source>
</evidence>
<keyword evidence="7" id="KW-1185">Reference proteome</keyword>
<protein>
    <recommendedName>
        <fullName evidence="8">Flavin-containing monooxygenase</fullName>
    </recommendedName>
</protein>